<dbReference type="Proteomes" id="UP001303373">
    <property type="component" value="Chromosome 11"/>
</dbReference>
<protein>
    <submittedName>
        <fullName evidence="2">Uncharacterized protein</fullName>
    </submittedName>
</protein>
<evidence type="ECO:0000256" key="1">
    <source>
        <dbReference type="SAM" id="MobiDB-lite"/>
    </source>
</evidence>
<evidence type="ECO:0000313" key="2">
    <source>
        <dbReference type="EMBL" id="WPH03670.1"/>
    </source>
</evidence>
<proteinExistence type="predicted"/>
<feature type="region of interest" description="Disordered" evidence="1">
    <location>
        <begin position="187"/>
        <end position="217"/>
    </location>
</feature>
<accession>A0AAQ3M9D0</accession>
<dbReference type="AlphaFoldDB" id="A0AAQ3M9D0"/>
<reference evidence="2 3" key="1">
    <citation type="submission" date="2023-11" db="EMBL/GenBank/DDBJ databases">
        <title>An acidophilic fungus is an integral part of prey digestion in a carnivorous sundew plant.</title>
        <authorList>
            <person name="Tsai I.J."/>
        </authorList>
    </citation>
    <scope>NUCLEOTIDE SEQUENCE [LARGE SCALE GENOMIC DNA]</scope>
    <source>
        <strain evidence="2">169a</strain>
    </source>
</reference>
<sequence>MRDYVVHDFEPATYTSSAPSFSVSEIVFLPPAIGGAGAWDASVVATCSSSNLGTYAIRCTSGSIPLGTCGSHARETTVTAAWNTFAMNTHAVTGGTTITRSMNCEMDGESKAACTDRIATITAGKTSVETLSSHFENAQDYSSAIFTIPLTSGADKSKESCQTTLPFLSSSSHALKAPASSKTVTRAIASPTTASSESTRSTSAAANGTAAAKKSSSGAESKLGMNLGLTGLALLFTLGVALSL</sequence>
<evidence type="ECO:0000313" key="3">
    <source>
        <dbReference type="Proteomes" id="UP001303373"/>
    </source>
</evidence>
<name>A0AAQ3M9D0_9PEZI</name>
<gene>
    <name evidence="2" type="ORF">R9X50_00655300</name>
</gene>
<organism evidence="2 3">
    <name type="scientific">Acrodontium crateriforme</name>
    <dbReference type="NCBI Taxonomy" id="150365"/>
    <lineage>
        <taxon>Eukaryota</taxon>
        <taxon>Fungi</taxon>
        <taxon>Dikarya</taxon>
        <taxon>Ascomycota</taxon>
        <taxon>Pezizomycotina</taxon>
        <taxon>Dothideomycetes</taxon>
        <taxon>Dothideomycetidae</taxon>
        <taxon>Mycosphaerellales</taxon>
        <taxon>Teratosphaeriaceae</taxon>
        <taxon>Acrodontium</taxon>
    </lineage>
</organism>
<keyword evidence="3" id="KW-1185">Reference proteome</keyword>
<dbReference type="EMBL" id="CP138590">
    <property type="protein sequence ID" value="WPH03670.1"/>
    <property type="molecule type" value="Genomic_DNA"/>
</dbReference>